<dbReference type="EMBL" id="VNJJ01000001">
    <property type="protein sequence ID" value="TVY04435.1"/>
    <property type="molecule type" value="Genomic_DNA"/>
</dbReference>
<dbReference type="CDD" id="cd07207">
    <property type="entry name" value="Pat_ExoU_VipD_like"/>
    <property type="match status" value="1"/>
</dbReference>
<dbReference type="OrthoDB" id="9770965at2"/>
<dbReference type="Pfam" id="PF01734">
    <property type="entry name" value="Patatin"/>
    <property type="match status" value="1"/>
</dbReference>
<evidence type="ECO:0000313" key="4">
    <source>
        <dbReference type="EMBL" id="TVY04435.1"/>
    </source>
</evidence>
<accession>A0A559JX17</accession>
<feature type="domain" description="PNPLA" evidence="3">
    <location>
        <begin position="26"/>
        <end position="227"/>
    </location>
</feature>
<feature type="active site" description="Nucleophile" evidence="2">
    <location>
        <position position="59"/>
    </location>
</feature>
<evidence type="ECO:0000259" key="3">
    <source>
        <dbReference type="PROSITE" id="PS51635"/>
    </source>
</evidence>
<evidence type="ECO:0000313" key="5">
    <source>
        <dbReference type="Proteomes" id="UP000316330"/>
    </source>
</evidence>
<evidence type="ECO:0000256" key="2">
    <source>
        <dbReference type="PROSITE-ProRule" id="PRU01161"/>
    </source>
</evidence>
<gene>
    <name evidence="4" type="ORF">FPZ45_02310</name>
</gene>
<keyword evidence="2" id="KW-0378">Hydrolase</keyword>
<proteinExistence type="predicted"/>
<dbReference type="PROSITE" id="PS51635">
    <property type="entry name" value="PNPLA"/>
    <property type="match status" value="1"/>
</dbReference>
<evidence type="ECO:0000256" key="1">
    <source>
        <dbReference type="ARBA" id="ARBA00023098"/>
    </source>
</evidence>
<protein>
    <submittedName>
        <fullName evidence="4">Patatin-like phospholipase family protein</fullName>
    </submittedName>
</protein>
<dbReference type="Proteomes" id="UP000316330">
    <property type="component" value="Unassembled WGS sequence"/>
</dbReference>
<organism evidence="4 5">
    <name type="scientific">Cohnella terricola</name>
    <dbReference type="NCBI Taxonomy" id="1289167"/>
    <lineage>
        <taxon>Bacteria</taxon>
        <taxon>Bacillati</taxon>
        <taxon>Bacillota</taxon>
        <taxon>Bacilli</taxon>
        <taxon>Bacillales</taxon>
        <taxon>Paenibacillaceae</taxon>
        <taxon>Cohnella</taxon>
    </lineage>
</organism>
<keyword evidence="2" id="KW-0442">Lipid degradation</keyword>
<feature type="short sequence motif" description="DGA/G" evidence="2">
    <location>
        <begin position="214"/>
        <end position="216"/>
    </location>
</feature>
<feature type="active site" description="Proton acceptor" evidence="2">
    <location>
        <position position="214"/>
    </location>
</feature>
<keyword evidence="5" id="KW-1185">Reference proteome</keyword>
<dbReference type="InterPro" id="IPR002641">
    <property type="entry name" value="PNPLA_dom"/>
</dbReference>
<reference evidence="4 5" key="1">
    <citation type="submission" date="2019-07" db="EMBL/GenBank/DDBJ databases">
        <authorList>
            <person name="Kim J."/>
        </authorList>
    </citation>
    <scope>NUCLEOTIDE SEQUENCE [LARGE SCALE GENOMIC DNA]</scope>
    <source>
        <strain evidence="4 5">G13</strain>
    </source>
</reference>
<dbReference type="GO" id="GO:0016787">
    <property type="term" value="F:hydrolase activity"/>
    <property type="evidence" value="ECO:0007669"/>
    <property type="project" value="UniProtKB-UniRule"/>
</dbReference>
<keyword evidence="1 2" id="KW-0443">Lipid metabolism</keyword>
<dbReference type="PANTHER" id="PTHR46394">
    <property type="entry name" value="ANNEXIN"/>
    <property type="match status" value="1"/>
</dbReference>
<dbReference type="PANTHER" id="PTHR46394:SF1">
    <property type="entry name" value="PNPLA DOMAIN-CONTAINING PROTEIN"/>
    <property type="match status" value="1"/>
</dbReference>
<dbReference type="InterPro" id="IPR052580">
    <property type="entry name" value="Lipid_Hydrolase"/>
</dbReference>
<feature type="short sequence motif" description="GXSXG" evidence="2">
    <location>
        <begin position="57"/>
        <end position="61"/>
    </location>
</feature>
<name>A0A559JX17_9BACL</name>
<dbReference type="InterPro" id="IPR016035">
    <property type="entry name" value="Acyl_Trfase/lysoPLipase"/>
</dbReference>
<dbReference type="SUPFAM" id="SSF52151">
    <property type="entry name" value="FabD/lysophospholipase-like"/>
    <property type="match status" value="1"/>
</dbReference>
<sequence>MDEGRNGRGVPTPRGRETVQTTSVNAVFEGGGVKGISLVGAVKAAESSGVVFNRVAGTSSGSIIAALLAAGYTADEMKEAIERTPMHQLLKRSPVFDLKFIGPAVRVFLRKGLYSGKKLEQWIEGLLEAKGIVTFEDLPAGKLRIIASDITNGRLLVLPHDIKQYGIVPSRLPISRAVRMSTSIPYFFDPVVLRQPFKERKKQGQTFRTSYVVDGGLLSNFPLWLFQDDETEGGDIPVIGFQMVGRSEAHSHKIIGPITMFQAMFETMLSAHDERYIEKHKLIRTIKIPTLGIGTTQFHLNREQSEALYRSGLQAGEKFFQHWDRKLGTIKISFNYPT</sequence>
<feature type="short sequence motif" description="GXGXXG" evidence="2">
    <location>
        <begin position="30"/>
        <end position="35"/>
    </location>
</feature>
<dbReference type="GO" id="GO:0016042">
    <property type="term" value="P:lipid catabolic process"/>
    <property type="evidence" value="ECO:0007669"/>
    <property type="project" value="UniProtKB-UniRule"/>
</dbReference>
<dbReference type="AlphaFoldDB" id="A0A559JX17"/>
<dbReference type="Gene3D" id="3.40.1090.10">
    <property type="entry name" value="Cytosolic phospholipase A2 catalytic domain"/>
    <property type="match status" value="2"/>
</dbReference>
<comment type="caution">
    <text evidence="4">The sequence shown here is derived from an EMBL/GenBank/DDBJ whole genome shotgun (WGS) entry which is preliminary data.</text>
</comment>